<evidence type="ECO:0000256" key="2">
    <source>
        <dbReference type="ARBA" id="ARBA00023015"/>
    </source>
</evidence>
<evidence type="ECO:0000313" key="7">
    <source>
        <dbReference type="Proteomes" id="UP001228113"/>
    </source>
</evidence>
<dbReference type="FunFam" id="1.10.10.10:FF:000001">
    <property type="entry name" value="LysR family transcriptional regulator"/>
    <property type="match status" value="1"/>
</dbReference>
<dbReference type="PROSITE" id="PS50931">
    <property type="entry name" value="HTH_LYSR"/>
    <property type="match status" value="1"/>
</dbReference>
<dbReference type="RefSeq" id="WP_243329145.1">
    <property type="nucleotide sequence ID" value="NZ_AP027081.1"/>
</dbReference>
<dbReference type="Gene3D" id="3.40.190.10">
    <property type="entry name" value="Periplasmic binding protein-like II"/>
    <property type="match status" value="2"/>
</dbReference>
<dbReference type="InterPro" id="IPR036388">
    <property type="entry name" value="WH-like_DNA-bd_sf"/>
</dbReference>
<keyword evidence="2" id="KW-0805">Transcription regulation</keyword>
<dbReference type="Pfam" id="PF03466">
    <property type="entry name" value="LysR_substrate"/>
    <property type="match status" value="1"/>
</dbReference>
<dbReference type="KEGG" id="msea:METESE_33270"/>
<keyword evidence="7" id="KW-1185">Reference proteome</keyword>
<dbReference type="InterPro" id="IPR000847">
    <property type="entry name" value="LysR_HTH_N"/>
</dbReference>
<feature type="domain" description="HTH lysR-type" evidence="5">
    <location>
        <begin position="1"/>
        <end position="58"/>
    </location>
</feature>
<evidence type="ECO:0000313" key="6">
    <source>
        <dbReference type="EMBL" id="BDU78369.1"/>
    </source>
</evidence>
<reference evidence="6" key="1">
    <citation type="journal article" date="2023" name="Int. J. Syst. Evol. Microbiol.">
        <title>Mesoterricola silvestris gen. nov., sp. nov., Mesoterricola sediminis sp. nov., Geothrix oryzae sp. nov., Geothrix edaphica sp. nov., Geothrix rubra sp. nov., and Geothrix limicola sp. nov., six novel members of Acidobacteriota isolated from soils.</title>
        <authorList>
            <person name="Itoh H."/>
            <person name="Sugisawa Y."/>
            <person name="Mise K."/>
            <person name="Xu Z."/>
            <person name="Kuniyasu M."/>
            <person name="Ushijima N."/>
            <person name="Kawano K."/>
            <person name="Kobayashi E."/>
            <person name="Shiratori Y."/>
            <person name="Masuda Y."/>
            <person name="Senoo K."/>
        </authorList>
    </citation>
    <scope>NUCLEOTIDE SEQUENCE</scope>
    <source>
        <strain evidence="6">W786</strain>
    </source>
</reference>
<keyword evidence="4" id="KW-0804">Transcription</keyword>
<keyword evidence="3" id="KW-0238">DNA-binding</keyword>
<dbReference type="PRINTS" id="PR00039">
    <property type="entry name" value="HTHLYSR"/>
</dbReference>
<organism evidence="6 7">
    <name type="scientific">Mesoterricola sediminis</name>
    <dbReference type="NCBI Taxonomy" id="2927980"/>
    <lineage>
        <taxon>Bacteria</taxon>
        <taxon>Pseudomonadati</taxon>
        <taxon>Acidobacteriota</taxon>
        <taxon>Holophagae</taxon>
        <taxon>Holophagales</taxon>
        <taxon>Holophagaceae</taxon>
        <taxon>Mesoterricola</taxon>
    </lineage>
</organism>
<dbReference type="SUPFAM" id="SSF53850">
    <property type="entry name" value="Periplasmic binding protein-like II"/>
    <property type="match status" value="1"/>
</dbReference>
<dbReference type="InterPro" id="IPR005119">
    <property type="entry name" value="LysR_subst-bd"/>
</dbReference>
<dbReference type="GO" id="GO:0032993">
    <property type="term" value="C:protein-DNA complex"/>
    <property type="evidence" value="ECO:0007669"/>
    <property type="project" value="TreeGrafter"/>
</dbReference>
<evidence type="ECO:0000256" key="4">
    <source>
        <dbReference type="ARBA" id="ARBA00023163"/>
    </source>
</evidence>
<evidence type="ECO:0000256" key="3">
    <source>
        <dbReference type="ARBA" id="ARBA00023125"/>
    </source>
</evidence>
<evidence type="ECO:0000259" key="5">
    <source>
        <dbReference type="PROSITE" id="PS50931"/>
    </source>
</evidence>
<name>A0AA48GV49_9BACT</name>
<dbReference type="Proteomes" id="UP001228113">
    <property type="component" value="Chromosome"/>
</dbReference>
<comment type="similarity">
    <text evidence="1">Belongs to the LysR transcriptional regulatory family.</text>
</comment>
<dbReference type="Gene3D" id="1.10.10.10">
    <property type="entry name" value="Winged helix-like DNA-binding domain superfamily/Winged helix DNA-binding domain"/>
    <property type="match status" value="1"/>
</dbReference>
<proteinExistence type="inferred from homology"/>
<dbReference type="InterPro" id="IPR036390">
    <property type="entry name" value="WH_DNA-bd_sf"/>
</dbReference>
<dbReference type="AlphaFoldDB" id="A0AA48GV49"/>
<dbReference type="Pfam" id="PF00126">
    <property type="entry name" value="HTH_1"/>
    <property type="match status" value="1"/>
</dbReference>
<evidence type="ECO:0000256" key="1">
    <source>
        <dbReference type="ARBA" id="ARBA00009437"/>
    </source>
</evidence>
<dbReference type="SUPFAM" id="SSF46785">
    <property type="entry name" value="Winged helix' DNA-binding domain"/>
    <property type="match status" value="1"/>
</dbReference>
<gene>
    <name evidence="6" type="primary">hcaR</name>
    <name evidence="6" type="ORF">METESE_33270</name>
</gene>
<dbReference type="GO" id="GO:0003677">
    <property type="term" value="F:DNA binding"/>
    <property type="evidence" value="ECO:0007669"/>
    <property type="project" value="UniProtKB-KW"/>
</dbReference>
<sequence length="293" mass="31869">MELRLLRYFAAVAEELNVTRAAERLHTAQPNLSQQVRRLEELVGAPLFHRDKHRLQLSEAGRALLPAAKAILASVDMALEQARAAARREVSRIVLGIIPGPEGMVLSRIAPLIKGQSPGAHLIVRTMTGPEIVQALLRREITAGFLRGPIDHAELTGGLFMHEEVRVVLPEAWDLARLPRIPVKALAGLPHIPISPAVAPAVHQVALDIQARAGVTFTESFCSENVLTSLNAVSAGLGFCFFANYVEDIVPKGVVTRPLDLDPAPTLDLIFARRRDDHSPALAILEELVETQA</sequence>
<dbReference type="GO" id="GO:0003700">
    <property type="term" value="F:DNA-binding transcription factor activity"/>
    <property type="evidence" value="ECO:0007669"/>
    <property type="project" value="InterPro"/>
</dbReference>
<accession>A0AA48GV49</accession>
<dbReference type="CDD" id="cd08414">
    <property type="entry name" value="PBP2_LTTR_aromatics_like"/>
    <property type="match status" value="1"/>
</dbReference>
<protein>
    <submittedName>
        <fullName evidence="6">LysR family transcriptional regulator</fullName>
    </submittedName>
</protein>
<dbReference type="EMBL" id="AP027081">
    <property type="protein sequence ID" value="BDU78369.1"/>
    <property type="molecule type" value="Genomic_DNA"/>
</dbReference>
<dbReference type="PANTHER" id="PTHR30346:SF0">
    <property type="entry name" value="HCA OPERON TRANSCRIPTIONAL ACTIVATOR HCAR"/>
    <property type="match status" value="1"/>
</dbReference>
<dbReference type="PANTHER" id="PTHR30346">
    <property type="entry name" value="TRANSCRIPTIONAL DUAL REGULATOR HCAR-RELATED"/>
    <property type="match status" value="1"/>
</dbReference>